<keyword evidence="2" id="KW-1185">Reference proteome</keyword>
<name>A0ACC0WST3_9STRA</name>
<gene>
    <name evidence="1" type="ORF">PsorP6_000541</name>
</gene>
<evidence type="ECO:0000313" key="2">
    <source>
        <dbReference type="Proteomes" id="UP001163321"/>
    </source>
</evidence>
<comment type="caution">
    <text evidence="1">The sequence shown here is derived from an EMBL/GenBank/DDBJ whole genome shotgun (WGS) entry which is preliminary data.</text>
</comment>
<evidence type="ECO:0000313" key="1">
    <source>
        <dbReference type="EMBL" id="KAI9921817.1"/>
    </source>
</evidence>
<reference evidence="1 2" key="1">
    <citation type="journal article" date="2022" name="bioRxiv">
        <title>The genome of the oomycete Peronosclerospora sorghi, a cosmopolitan pathogen of maize and sorghum, is inflated with dispersed pseudogenes.</title>
        <authorList>
            <person name="Fletcher K."/>
            <person name="Martin F."/>
            <person name="Isakeit T."/>
            <person name="Cavanaugh K."/>
            <person name="Magill C."/>
            <person name="Michelmore R."/>
        </authorList>
    </citation>
    <scope>NUCLEOTIDE SEQUENCE [LARGE SCALE GENOMIC DNA]</scope>
    <source>
        <strain evidence="1">P6</strain>
    </source>
</reference>
<sequence>MPRCRNPGAEAKLLRCQAKPPRCQGPDTEDANTREGAFQVPETCPHDFVNREVHDCLVSSLLSLLKLQENIIPTIHKLLSIIIIEACLAVSNNILTDITKTQEVMATRGDFEMASTNVNIGPCKGPPDSLPSKLL</sequence>
<protein>
    <submittedName>
        <fullName evidence="1">Uncharacterized protein</fullName>
    </submittedName>
</protein>
<dbReference type="Proteomes" id="UP001163321">
    <property type="component" value="Chromosome 1"/>
</dbReference>
<accession>A0ACC0WST3</accession>
<organism evidence="1 2">
    <name type="scientific">Peronosclerospora sorghi</name>
    <dbReference type="NCBI Taxonomy" id="230839"/>
    <lineage>
        <taxon>Eukaryota</taxon>
        <taxon>Sar</taxon>
        <taxon>Stramenopiles</taxon>
        <taxon>Oomycota</taxon>
        <taxon>Peronosporomycetes</taxon>
        <taxon>Peronosporales</taxon>
        <taxon>Peronosporaceae</taxon>
        <taxon>Peronosclerospora</taxon>
    </lineage>
</organism>
<proteinExistence type="predicted"/>
<dbReference type="EMBL" id="CM047580">
    <property type="protein sequence ID" value="KAI9921817.1"/>
    <property type="molecule type" value="Genomic_DNA"/>
</dbReference>